<dbReference type="UCSC" id="F33E11.3">
    <property type="organism name" value="c. elegans"/>
</dbReference>
<dbReference type="AGR" id="WB:WBGene00018011"/>
<feature type="coiled-coil region" evidence="1">
    <location>
        <begin position="16"/>
        <end position="78"/>
    </location>
</feature>
<dbReference type="eggNOG" id="KOG4421">
    <property type="taxonomic scope" value="Eukaryota"/>
</dbReference>
<feature type="domain" description="Protein phosphatase 1 regulatory subunit 21 N-terminal" evidence="3">
    <location>
        <begin position="17"/>
        <end position="124"/>
    </location>
</feature>
<evidence type="ECO:0007829" key="7">
    <source>
        <dbReference type="PeptideAtlas" id="O61853"/>
    </source>
</evidence>
<dbReference type="AlphaFoldDB" id="O61853"/>
<evidence type="ECO:0000256" key="2">
    <source>
        <dbReference type="SAM" id="MobiDB-lite"/>
    </source>
</evidence>
<dbReference type="InParanoid" id="O61853"/>
<organism evidence="4 5">
    <name type="scientific">Caenorhabditis elegans</name>
    <dbReference type="NCBI Taxonomy" id="6239"/>
    <lineage>
        <taxon>Eukaryota</taxon>
        <taxon>Metazoa</taxon>
        <taxon>Ecdysozoa</taxon>
        <taxon>Nematoda</taxon>
        <taxon>Chromadorea</taxon>
        <taxon>Rhabditida</taxon>
        <taxon>Rhabditina</taxon>
        <taxon>Rhabditomorpha</taxon>
        <taxon>Rhabditoidea</taxon>
        <taxon>Rhabditidae</taxon>
        <taxon>Peloderinae</taxon>
        <taxon>Caenorhabditis</taxon>
    </lineage>
</organism>
<name>O61853_CAEEL</name>
<evidence type="ECO:0000313" key="5">
    <source>
        <dbReference type="Proteomes" id="UP000001940"/>
    </source>
</evidence>
<dbReference type="KEGG" id="cel:CELE_F33E11.3"/>
<sequence length="651" mass="74951">MSVSSVSLSSDANVRYQRLAQEYTKLRAQAKVLREGVIEERGKVDKLTEELKSKEAVIRRIQAENESLTFRNDQLVRRVENFQFEPPTTPAASKSHSSKKSTTPTQSDSAAAAAARIDLLEQELRLKLAQNERLVGELAENERQHAVEMAEMSEKLAKEMRKLEDEVKRMRMRTKAAAVATKPLEDELEKIEEKKEELVISSPEPPESQEEARIMVAEAARGTFSALTNVFNLLQQRCEIYPYDVTMERLPPHVEKLSSEYAQTARLFSNLIEITDTVLANSIFEPDQQIPQITSKCRLISQHCHQMLTDLVRQMTGEENRVTWCTAPLSKLNNQWEALMLRMFDVFTRVTEGLEASELEILLKSLDELDSSTTEILDCFQKRWVFESRLPTTTRRMRCVGSALEAALQIMSQETSKLAARARRTHLMELQASPEPPEHEKVPGKVEEPSNNPFFDEEDEEEDFKDAPELPEEPKTVPEVVEEAPKTHDHLKSELHLLESRNEELQKERDRLFVDNSLVKRKLEIAMADAQLDAPAPDMDQIWSIGMERRDDWLQRVQRAEKALRFYEIEFEILLRHELASEEHLKQVLDELESVSKQNHRLEDELESVRRGYESQLGDLSEHLATLVKDREKDKETSKSRGSLKSFFNKS</sequence>
<feature type="region of interest" description="Disordered" evidence="2">
    <location>
        <begin position="84"/>
        <end position="110"/>
    </location>
</feature>
<accession>O61853</accession>
<evidence type="ECO:0000313" key="6">
    <source>
        <dbReference type="WormBase" id="F33E11.3"/>
    </source>
</evidence>
<dbReference type="SMR" id="O61853"/>
<dbReference type="PhylomeDB" id="O61853"/>
<dbReference type="MINT" id="O61853"/>
<evidence type="ECO:0000313" key="4">
    <source>
        <dbReference type="EMBL" id="CCD70454.1"/>
    </source>
</evidence>
<protein>
    <submittedName>
        <fullName evidence="4">Protein phosphatase 1 regulatory subunit 21 N-terminal domain-containing protein</fullName>
    </submittedName>
</protein>
<dbReference type="PANTHER" id="PTHR21448:SF0">
    <property type="entry name" value="PROTEIN PHOSPHATASE 1 REGULATORY SUBUNIT 21"/>
    <property type="match status" value="1"/>
</dbReference>
<feature type="compositionally biased region" description="Basic and acidic residues" evidence="2">
    <location>
        <begin position="436"/>
        <end position="448"/>
    </location>
</feature>
<gene>
    <name evidence="4" type="ORF">CELE_F33E11.3</name>
    <name evidence="4 6" type="ORF">F33E11.3</name>
</gene>
<keyword evidence="1" id="KW-0175">Coiled coil</keyword>
<dbReference type="PANTHER" id="PTHR21448">
    <property type="entry name" value="SMOOTH MUSCLE MYOSIN HEAVY CHAIN-RELATED"/>
    <property type="match status" value="1"/>
</dbReference>
<dbReference type="PeptideAtlas" id="O61853"/>
<dbReference type="Pfam" id="PF10205">
    <property type="entry name" value="KLRAQ"/>
    <property type="match status" value="1"/>
</dbReference>
<dbReference type="InterPro" id="IPR019343">
    <property type="entry name" value="PPP1R21_N"/>
</dbReference>
<feature type="compositionally biased region" description="Low complexity" evidence="2">
    <location>
        <begin position="90"/>
        <end position="110"/>
    </location>
</feature>
<dbReference type="STRING" id="6239.F33E11.3.1"/>
<feature type="coiled-coil region" evidence="1">
    <location>
        <begin position="112"/>
        <end position="173"/>
    </location>
</feature>
<dbReference type="Proteomes" id="UP000001940">
    <property type="component" value="Chromosome V"/>
</dbReference>
<reference evidence="4 5" key="1">
    <citation type="journal article" date="1998" name="Science">
        <title>Genome sequence of the nematode C. elegans: a platform for investigating biology.</title>
        <authorList>
            <consortium name="The C. elegans sequencing consortium"/>
            <person name="Sulson J.E."/>
            <person name="Waterston R."/>
        </authorList>
    </citation>
    <scope>NUCLEOTIDE SEQUENCE [LARGE SCALE GENOMIC DNA]</scope>
    <source>
        <strain evidence="4 5">Bristol N2</strain>
    </source>
</reference>
<keyword evidence="7" id="KW-1267">Proteomics identification</keyword>
<feature type="compositionally biased region" description="Polar residues" evidence="2">
    <location>
        <begin position="640"/>
        <end position="651"/>
    </location>
</feature>
<feature type="compositionally biased region" description="Acidic residues" evidence="2">
    <location>
        <begin position="455"/>
        <end position="464"/>
    </location>
</feature>
<dbReference type="OMA" id="NVRYQRL"/>
<feature type="region of interest" description="Disordered" evidence="2">
    <location>
        <begin position="432"/>
        <end position="477"/>
    </location>
</feature>
<feature type="coiled-coil region" evidence="1">
    <location>
        <begin position="488"/>
        <end position="515"/>
    </location>
</feature>
<feature type="coiled-coil region" evidence="1">
    <location>
        <begin position="550"/>
        <end position="612"/>
    </location>
</feature>
<dbReference type="Bgee" id="WBGene00018011">
    <property type="expression patterns" value="Expressed in embryo and 4 other cell types or tissues"/>
</dbReference>
<dbReference type="WormBase" id="F33E11.3">
    <property type="protein sequence ID" value="CE28294"/>
    <property type="gene ID" value="WBGene00018011"/>
</dbReference>
<evidence type="ECO:0000256" key="1">
    <source>
        <dbReference type="SAM" id="Coils"/>
    </source>
</evidence>
<dbReference type="CTD" id="178556"/>
<evidence type="ECO:0000259" key="3">
    <source>
        <dbReference type="SMART" id="SM01254"/>
    </source>
</evidence>
<dbReference type="GO" id="GO:0005769">
    <property type="term" value="C:early endosome"/>
    <property type="evidence" value="ECO:0000318"/>
    <property type="project" value="GO_Central"/>
</dbReference>
<feature type="compositionally biased region" description="Basic and acidic residues" evidence="2">
    <location>
        <begin position="628"/>
        <end position="639"/>
    </location>
</feature>
<keyword evidence="5" id="KW-1185">Reference proteome</keyword>
<feature type="compositionally biased region" description="Basic and acidic residues" evidence="2">
    <location>
        <begin position="465"/>
        <end position="476"/>
    </location>
</feature>
<dbReference type="RefSeq" id="NP_503171.1">
    <property type="nucleotide sequence ID" value="NM_070770.5"/>
</dbReference>
<dbReference type="SMART" id="SM01254">
    <property type="entry name" value="KLRAQ"/>
    <property type="match status" value="1"/>
</dbReference>
<dbReference type="OrthoDB" id="5566667at2759"/>
<feature type="region of interest" description="Disordered" evidence="2">
    <location>
        <begin position="628"/>
        <end position="651"/>
    </location>
</feature>
<proteinExistence type="evidence at protein level"/>
<dbReference type="GeneID" id="178556"/>
<dbReference type="InterPro" id="IPR040024">
    <property type="entry name" value="PPP1R21"/>
</dbReference>
<dbReference type="FunCoup" id="O61853">
    <property type="interactions" value="2600"/>
</dbReference>
<dbReference type="EMBL" id="BX284605">
    <property type="protein sequence ID" value="CCD70454.1"/>
    <property type="molecule type" value="Genomic_DNA"/>
</dbReference>
<dbReference type="HOGENOM" id="CLU_415182_0_0_1"/>
<dbReference type="PaxDb" id="6239-F33E11.3"/>
<dbReference type="IntAct" id="O61853">
    <property type="interactions" value="3"/>
</dbReference>